<evidence type="ECO:0000313" key="40">
    <source>
        <dbReference type="Proteomes" id="UP000260970"/>
    </source>
</evidence>
<comment type="similarity">
    <text evidence="3 11 12">Belongs to the ATPase epsilon chain family.</text>
</comment>
<evidence type="ECO:0000256" key="9">
    <source>
        <dbReference type="ARBA" id="ARBA00023196"/>
    </source>
</evidence>
<reference evidence="39 40" key="3">
    <citation type="submission" date="2018-08" db="EMBL/GenBank/DDBJ databases">
        <title>A genome reference for cultivated species of the human gut microbiota.</title>
        <authorList>
            <person name="Zou Y."/>
            <person name="Xue W."/>
            <person name="Luo G."/>
        </authorList>
    </citation>
    <scope>NUCLEOTIDE SEQUENCE [LARGE SCALE GENOMIC DNA]</scope>
    <source>
        <strain evidence="29 43">AF06-19</strain>
        <strain evidence="28 48">AF12-8</strain>
        <strain evidence="27 45">AF17-27</strain>
        <strain evidence="33 42">AF38-24</strain>
        <strain evidence="32 46">AM16-11</strain>
        <strain evidence="31 47">AM36-3AA</strain>
        <strain evidence="30 44">AM47-6BH</strain>
        <strain evidence="26 40">OM05-6AA</strain>
        <strain evidence="25 41">TF11-15AC</strain>
        <strain evidence="24 39">TM10-3</strain>
    </source>
</reference>
<evidence type="ECO:0000313" key="28">
    <source>
        <dbReference type="EMBL" id="RGW39386.1"/>
    </source>
</evidence>
<dbReference type="Proteomes" id="UP000283765">
    <property type="component" value="Unassembled WGS sequence"/>
</dbReference>
<dbReference type="Proteomes" id="UP000261052">
    <property type="component" value="Unassembled WGS sequence"/>
</dbReference>
<reference evidence="49 50" key="6">
    <citation type="submission" date="2019-09" db="EMBL/GenBank/DDBJ databases">
        <title>Strain-level analysis of Eubacterium rectale using genomes from metagenomes.</title>
        <authorList>
            <person name="Karcher N."/>
            <person name="Segata N."/>
        </authorList>
    </citation>
    <scope>NUCLEOTIDE SEQUENCE [LARGE SCALE GENOMIC DNA]</scope>
    <source>
        <strain evidence="34 49">L2-21</strain>
        <strain evidence="35 50">T3WBe13</strain>
    </source>
</reference>
<accession>A0A173UMR4</accession>
<dbReference type="EMBL" id="JAJFBX010000017">
    <property type="protein sequence ID" value="MCC2747647.1"/>
    <property type="molecule type" value="Genomic_DNA"/>
</dbReference>
<dbReference type="Pfam" id="PF00401">
    <property type="entry name" value="ATP-synt_DE"/>
    <property type="match status" value="1"/>
</dbReference>
<evidence type="ECO:0000313" key="50">
    <source>
        <dbReference type="Proteomes" id="UP000324327"/>
    </source>
</evidence>
<dbReference type="Gene3D" id="1.20.5.440">
    <property type="entry name" value="ATP synthase delta/epsilon subunit, C-terminal domain"/>
    <property type="match status" value="1"/>
</dbReference>
<dbReference type="GO" id="GO:0046933">
    <property type="term" value="F:proton-transporting ATP synthase activity, rotational mechanism"/>
    <property type="evidence" value="ECO:0007669"/>
    <property type="project" value="UniProtKB-UniRule"/>
</dbReference>
<evidence type="ECO:0000256" key="11">
    <source>
        <dbReference type="HAMAP-Rule" id="MF_00530"/>
    </source>
</evidence>
<evidence type="ECO:0000313" key="16">
    <source>
        <dbReference type="EMBL" id="CUN14878.1"/>
    </source>
</evidence>
<dbReference type="Proteomes" id="UP000260970">
    <property type="component" value="Unassembled WGS sequence"/>
</dbReference>
<dbReference type="Proteomes" id="UP000283683">
    <property type="component" value="Unassembled WGS sequence"/>
</dbReference>
<keyword evidence="4 11" id="KW-0813">Transport</keyword>
<evidence type="ECO:0000313" key="39">
    <source>
        <dbReference type="Proteomes" id="UP000260642"/>
    </source>
</evidence>
<dbReference type="Pfam" id="PF02823">
    <property type="entry name" value="ATP-synt_DE_N"/>
    <property type="match status" value="1"/>
</dbReference>
<evidence type="ECO:0000313" key="21">
    <source>
        <dbReference type="EMBL" id="MDB8018107.1"/>
    </source>
</evidence>
<dbReference type="EMBL" id="JAJCJK010000010">
    <property type="protein sequence ID" value="MCB6938324.1"/>
    <property type="molecule type" value="Genomic_DNA"/>
</dbReference>
<dbReference type="Proteomes" id="UP000283721">
    <property type="component" value="Unassembled WGS sequence"/>
</dbReference>
<dbReference type="EMBL" id="QRKN01000003">
    <property type="protein sequence ID" value="RHI23689.1"/>
    <property type="molecule type" value="Genomic_DNA"/>
</dbReference>
<evidence type="ECO:0000313" key="27">
    <source>
        <dbReference type="EMBL" id="RGU25083.1"/>
    </source>
</evidence>
<evidence type="ECO:0000313" key="43">
    <source>
        <dbReference type="Proteomes" id="UP000283683"/>
    </source>
</evidence>
<dbReference type="Proteomes" id="UP000324327">
    <property type="component" value="Unassembled WGS sequence"/>
</dbReference>
<dbReference type="Proteomes" id="UP000324325">
    <property type="component" value="Unassembled WGS sequence"/>
</dbReference>
<dbReference type="OrthoDB" id="9804110at2"/>
<dbReference type="SUPFAM" id="SSF46604">
    <property type="entry name" value="Epsilon subunit of F1F0-ATP synthase C-terminal domain"/>
    <property type="match status" value="1"/>
</dbReference>
<evidence type="ECO:0000256" key="6">
    <source>
        <dbReference type="ARBA" id="ARBA00022781"/>
    </source>
</evidence>
<evidence type="ECO:0000259" key="14">
    <source>
        <dbReference type="Pfam" id="PF00401"/>
    </source>
</evidence>
<evidence type="ECO:0000313" key="24">
    <source>
        <dbReference type="EMBL" id="RGI66327.1"/>
    </source>
</evidence>
<evidence type="ECO:0000256" key="10">
    <source>
        <dbReference type="ARBA" id="ARBA00023310"/>
    </source>
</evidence>
<evidence type="ECO:0000313" key="46">
    <source>
        <dbReference type="Proteomes" id="UP000285865"/>
    </source>
</evidence>
<dbReference type="InterPro" id="IPR036771">
    <property type="entry name" value="ATPsynth_dsu/esu_N"/>
</dbReference>
<keyword evidence="13" id="KW-0175">Coiled coil</keyword>
<evidence type="ECO:0000313" key="22">
    <source>
        <dbReference type="EMBL" id="MSD27771.1"/>
    </source>
</evidence>
<evidence type="ECO:0000313" key="29">
    <source>
        <dbReference type="EMBL" id="RGW86764.1"/>
    </source>
</evidence>
<comment type="function">
    <text evidence="1 11">Produces ATP from ADP in the presence of a proton gradient across the membrane.</text>
</comment>
<dbReference type="InterPro" id="IPR001469">
    <property type="entry name" value="ATP_synth_F1_dsu/esu"/>
</dbReference>
<evidence type="ECO:0000313" key="35">
    <source>
        <dbReference type="EMBL" id="TYL60864.1"/>
    </source>
</evidence>
<keyword evidence="5 11" id="KW-1003">Cell membrane</keyword>
<evidence type="ECO:0000313" key="51">
    <source>
        <dbReference type="Proteomes" id="UP000465607"/>
    </source>
</evidence>
<dbReference type="EMBL" id="QSAZ01000008">
    <property type="protein sequence ID" value="RGW86764.1"/>
    <property type="molecule type" value="Genomic_DNA"/>
</dbReference>
<dbReference type="EMBL" id="QRON01000016">
    <property type="protein sequence ID" value="RHL25781.1"/>
    <property type="molecule type" value="Genomic_DNA"/>
</dbReference>
<evidence type="ECO:0000313" key="18">
    <source>
        <dbReference type="EMBL" id="MCB6938324.1"/>
    </source>
</evidence>
<dbReference type="GO" id="GO:0016787">
    <property type="term" value="F:hydrolase activity"/>
    <property type="evidence" value="ECO:0007669"/>
    <property type="project" value="UniProtKB-KW"/>
</dbReference>
<dbReference type="GeneID" id="86987062"/>
<dbReference type="EMBL" id="JAQLYE010000013">
    <property type="protein sequence ID" value="MDB8018107.1"/>
    <property type="molecule type" value="Genomic_DNA"/>
</dbReference>
<dbReference type="EMBL" id="VSTF01000003">
    <property type="protein sequence ID" value="TYL60864.1"/>
    <property type="molecule type" value="Genomic_DNA"/>
</dbReference>
<keyword evidence="8 11" id="KW-0472">Membrane</keyword>
<evidence type="ECO:0000313" key="33">
    <source>
        <dbReference type="EMBL" id="RHL25781.1"/>
    </source>
</evidence>
<dbReference type="AlphaFoldDB" id="A0A173UMR4"/>
<keyword evidence="24" id="KW-0378">Hydrolase</keyword>
<dbReference type="EMBL" id="WKQV01000020">
    <property type="protein sequence ID" value="MSD27771.1"/>
    <property type="molecule type" value="Genomic_DNA"/>
</dbReference>
<dbReference type="EMBL" id="JAJCJQ010000024">
    <property type="protein sequence ID" value="MCB6961802.1"/>
    <property type="molecule type" value="Genomic_DNA"/>
</dbReference>
<dbReference type="EMBL" id="QSUG01000003">
    <property type="protein sequence ID" value="RGN25058.1"/>
    <property type="molecule type" value="Genomic_DNA"/>
</dbReference>
<reference evidence="18" key="7">
    <citation type="submission" date="2021-10" db="EMBL/GenBank/DDBJ databases">
        <title>Collection of gut derived symbiotic bacterial strains cultured from healthy donors.</title>
        <authorList>
            <person name="Lin H."/>
            <person name="Littmann E."/>
            <person name="Kohout C."/>
            <person name="Pamer E.G."/>
        </authorList>
    </citation>
    <scope>NUCLEOTIDE SEQUENCE</scope>
    <source>
        <strain evidence="19">DFI.7.28A</strain>
        <strain evidence="18">DFI.9.42</strain>
    </source>
</reference>
<evidence type="ECO:0000256" key="7">
    <source>
        <dbReference type="ARBA" id="ARBA00023065"/>
    </source>
</evidence>
<dbReference type="Proteomes" id="UP000283297">
    <property type="component" value="Unassembled WGS sequence"/>
</dbReference>
<evidence type="ECO:0000313" key="19">
    <source>
        <dbReference type="EMBL" id="MCB6961802.1"/>
    </source>
</evidence>
<dbReference type="Proteomes" id="UP001212823">
    <property type="component" value="Unassembled WGS sequence"/>
</dbReference>
<keyword evidence="6 11" id="KW-0375">Hydrogen ion transport</keyword>
<dbReference type="EMBL" id="QSES01000008">
    <property type="protein sequence ID" value="RGZ93904.1"/>
    <property type="molecule type" value="Genomic_DNA"/>
</dbReference>
<dbReference type="EMBL" id="QSHU01000008">
    <property type="protein sequence ID" value="RHC39512.1"/>
    <property type="molecule type" value="Genomic_DNA"/>
</dbReference>
<evidence type="ECO:0000256" key="12">
    <source>
        <dbReference type="RuleBase" id="RU003656"/>
    </source>
</evidence>
<dbReference type="GO" id="GO:0005886">
    <property type="term" value="C:plasma membrane"/>
    <property type="evidence" value="ECO:0007669"/>
    <property type="project" value="UniProtKB-SubCell"/>
</dbReference>
<evidence type="ECO:0000313" key="44">
    <source>
        <dbReference type="Proteomes" id="UP000283721"/>
    </source>
</evidence>
<comment type="subunit">
    <text evidence="11 12">F-type ATPases have 2 components, CF(1) - the catalytic core - and CF(0) - the membrane proton channel. CF(1) has five subunits: alpha(3), beta(3), gamma(1), delta(1), epsilon(1). CF(0) has three main subunits: a, b and c.</text>
</comment>
<evidence type="ECO:0000313" key="26">
    <source>
        <dbReference type="EMBL" id="RGN25058.1"/>
    </source>
</evidence>
<reference evidence="36 37" key="2">
    <citation type="submission" date="2015-09" db="EMBL/GenBank/DDBJ databases">
        <authorList>
            <consortium name="Pathogen Informatics"/>
        </authorList>
    </citation>
    <scope>NUCLEOTIDE SEQUENCE [LARGE SCALE GENOMIC DNA]</scope>
    <source>
        <strain evidence="17 36">2789STDY5834884</strain>
        <strain evidence="16 37">2789STDY5834968</strain>
    </source>
</reference>
<name>A0A173UMR4_9FIRM</name>
<dbReference type="RefSeq" id="WP_012741051.1">
    <property type="nucleotide sequence ID" value="NZ_CP092643.1"/>
</dbReference>
<organism evidence="16 37">
    <name type="scientific">Agathobacter rectalis</name>
    <dbReference type="NCBI Taxonomy" id="39491"/>
    <lineage>
        <taxon>Bacteria</taxon>
        <taxon>Bacillati</taxon>
        <taxon>Bacillota</taxon>
        <taxon>Clostridia</taxon>
        <taxon>Lachnospirales</taxon>
        <taxon>Lachnospiraceae</taxon>
        <taxon>Agathobacter</taxon>
    </lineage>
</organism>
<proteinExistence type="inferred from homology"/>
<keyword evidence="10 11" id="KW-0066">ATP synthesis</keyword>
<dbReference type="EMBL" id="QRXR01000010">
    <property type="protein sequence ID" value="RGU25083.1"/>
    <property type="molecule type" value="Genomic_DNA"/>
</dbReference>
<reference evidence="23 38" key="1">
    <citation type="submission" date="2014-09" db="EMBL/GenBank/DDBJ databases">
        <title>Butyrate-producing bacteria isolated from human gut.</title>
        <authorList>
            <person name="Zhang Q."/>
            <person name="Zhao L."/>
        </authorList>
    </citation>
    <scope>NUCLEOTIDE SEQUENCE [LARGE SCALE GENOMIC DNA]</scope>
    <source>
        <strain evidence="23 38">R22</strain>
    </source>
</reference>
<evidence type="ECO:0000313" key="42">
    <source>
        <dbReference type="Proteomes" id="UP000283297"/>
    </source>
</evidence>
<dbReference type="EMBL" id="VSTG01000012">
    <property type="protein sequence ID" value="TYL57284.1"/>
    <property type="molecule type" value="Genomic_DNA"/>
</dbReference>
<reference evidence="21" key="9">
    <citation type="submission" date="2023-01" db="EMBL/GenBank/DDBJ databases">
        <title>Human gut microbiome strain richness.</title>
        <authorList>
            <person name="Chen-Liaw A."/>
        </authorList>
    </citation>
    <scope>NUCLEOTIDE SEQUENCE</scope>
    <source>
        <strain evidence="21">1001283st1_D2_1001283B150209_150212</strain>
    </source>
</reference>
<dbReference type="Proteomes" id="UP001197741">
    <property type="component" value="Unassembled WGS sequence"/>
</dbReference>
<protein>
    <recommendedName>
        <fullName evidence="11">ATP synthase epsilon chain</fullName>
    </recommendedName>
    <alternativeName>
        <fullName evidence="11">ATP synthase F1 sector epsilon subunit</fullName>
    </alternativeName>
    <alternativeName>
        <fullName evidence="11">F-ATPase epsilon subunit</fullName>
    </alternativeName>
</protein>
<dbReference type="GO" id="GO:0045259">
    <property type="term" value="C:proton-transporting ATP synthase complex"/>
    <property type="evidence" value="ECO:0007669"/>
    <property type="project" value="UniProtKB-KW"/>
</dbReference>
<dbReference type="EMBL" id="CZAJ01000006">
    <property type="protein sequence ID" value="CUO80665.1"/>
    <property type="molecule type" value="Genomic_DNA"/>
</dbReference>
<evidence type="ECO:0000256" key="1">
    <source>
        <dbReference type="ARBA" id="ARBA00003543"/>
    </source>
</evidence>
<sequence>MADNIFDIEIITPDRVFYKGETDFLEFNTQNGEIGVYKNHIPLTTVLAPGIVTIHNGDEEKIAAIHSGFAEILGDKVTFLAELAEWPDEIDIDRAQAAKERAEQRLSNHTAEIDVKRAEFALRKALIRIDVAHHM</sequence>
<dbReference type="EMBL" id="QSQP01000019">
    <property type="protein sequence ID" value="RGK41007.1"/>
    <property type="molecule type" value="Genomic_DNA"/>
</dbReference>
<dbReference type="Proteomes" id="UP000245905">
    <property type="component" value="Unassembled WGS sequence"/>
</dbReference>
<evidence type="ECO:0000313" key="23">
    <source>
        <dbReference type="EMBL" id="PWE84179.1"/>
    </source>
</evidence>
<dbReference type="Proteomes" id="UP000095602">
    <property type="component" value="Unassembled WGS sequence"/>
</dbReference>
<dbReference type="NCBIfam" id="TIGR01216">
    <property type="entry name" value="ATP_synt_epsi"/>
    <property type="match status" value="1"/>
</dbReference>
<feature type="domain" description="ATP synthase epsilon subunit C-terminal" evidence="14">
    <location>
        <begin position="88"/>
        <end position="132"/>
    </location>
</feature>
<evidence type="ECO:0000256" key="8">
    <source>
        <dbReference type="ARBA" id="ARBA00023136"/>
    </source>
</evidence>
<keyword evidence="9 11" id="KW-0139">CF(1)</keyword>
<dbReference type="Proteomes" id="UP001197684">
    <property type="component" value="Unassembled WGS sequence"/>
</dbReference>
<keyword evidence="7 11" id="KW-0406">Ion transport</keyword>
<dbReference type="Proteomes" id="UP000465607">
    <property type="component" value="Unassembled WGS sequence"/>
</dbReference>
<feature type="domain" description="ATP synthase F1 complex delta/epsilon subunit N-terminal" evidence="15">
    <location>
        <begin position="6"/>
        <end position="82"/>
    </location>
</feature>
<dbReference type="SUPFAM" id="SSF51344">
    <property type="entry name" value="Epsilon subunit of F1F0-ATP synthase N-terminal domain"/>
    <property type="match status" value="1"/>
</dbReference>
<evidence type="ECO:0000313" key="31">
    <source>
        <dbReference type="EMBL" id="RHC39512.1"/>
    </source>
</evidence>
<evidence type="ECO:0000256" key="3">
    <source>
        <dbReference type="ARBA" id="ARBA00005712"/>
    </source>
</evidence>
<dbReference type="Proteomes" id="UP000286581">
    <property type="component" value="Unassembled WGS sequence"/>
</dbReference>
<reference evidence="49 50" key="5">
    <citation type="submission" date="2019-08" db="EMBL/GenBank/DDBJ databases">
        <authorList>
            <person name="Duncan S."/>
            <person name="Walker A."/>
        </authorList>
    </citation>
    <scope>NUCLEOTIDE SEQUENCE [LARGE SCALE GENOMIC DNA]</scope>
    <source>
        <strain evidence="34 49">L2-21</strain>
        <strain evidence="35 50">T3WBe13</strain>
    </source>
</reference>
<dbReference type="EMBL" id="CYXM01000010">
    <property type="protein sequence ID" value="CUN14878.1"/>
    <property type="molecule type" value="Genomic_DNA"/>
</dbReference>
<dbReference type="OMA" id="MTVHCDI"/>
<dbReference type="PANTHER" id="PTHR13822">
    <property type="entry name" value="ATP SYNTHASE DELTA/EPSILON CHAIN"/>
    <property type="match status" value="1"/>
</dbReference>
<dbReference type="EMBL" id="QSAE01000028">
    <property type="protein sequence ID" value="RGW39386.1"/>
    <property type="molecule type" value="Genomic_DNA"/>
</dbReference>
<dbReference type="Proteomes" id="UP000286104">
    <property type="component" value="Unassembled WGS sequence"/>
</dbReference>
<evidence type="ECO:0000313" key="30">
    <source>
        <dbReference type="EMBL" id="RGZ93904.1"/>
    </source>
</evidence>
<dbReference type="Proteomes" id="UP000095673">
    <property type="component" value="Unassembled WGS sequence"/>
</dbReference>
<evidence type="ECO:0000313" key="38">
    <source>
        <dbReference type="Proteomes" id="UP000245905"/>
    </source>
</evidence>
<dbReference type="FunFam" id="1.20.5.440:FF:000001">
    <property type="entry name" value="ATP synthase epsilon chain"/>
    <property type="match status" value="1"/>
</dbReference>
<evidence type="ECO:0000259" key="15">
    <source>
        <dbReference type="Pfam" id="PF02823"/>
    </source>
</evidence>
<feature type="coiled-coil region" evidence="13">
    <location>
        <begin position="92"/>
        <end position="119"/>
    </location>
</feature>
<comment type="subcellular location">
    <subcellularLocation>
        <location evidence="2 11">Cell membrane</location>
        <topology evidence="2 11">Peripheral membrane protein</topology>
    </subcellularLocation>
</comment>
<dbReference type="EMBL" id="QSOB01000019">
    <property type="protein sequence ID" value="RGI66327.1"/>
    <property type="molecule type" value="Genomic_DNA"/>
</dbReference>
<evidence type="ECO:0000313" key="32">
    <source>
        <dbReference type="EMBL" id="RHI23689.1"/>
    </source>
</evidence>
<evidence type="ECO:0000313" key="36">
    <source>
        <dbReference type="Proteomes" id="UP000095602"/>
    </source>
</evidence>
<dbReference type="Proteomes" id="UP000285865">
    <property type="component" value="Unassembled WGS sequence"/>
</dbReference>
<evidence type="ECO:0000313" key="49">
    <source>
        <dbReference type="Proteomes" id="UP000324325"/>
    </source>
</evidence>
<dbReference type="Proteomes" id="UP000260642">
    <property type="component" value="Unassembled WGS sequence"/>
</dbReference>
<evidence type="ECO:0000313" key="37">
    <source>
        <dbReference type="Proteomes" id="UP000095673"/>
    </source>
</evidence>
<dbReference type="InterPro" id="IPR036794">
    <property type="entry name" value="ATP_F1_dsu/esu_C_sf"/>
</dbReference>
<dbReference type="EMBL" id="JRFS01000011">
    <property type="protein sequence ID" value="PWE84179.1"/>
    <property type="molecule type" value="Genomic_DNA"/>
</dbReference>
<evidence type="ECO:0000313" key="34">
    <source>
        <dbReference type="EMBL" id="TYL57284.1"/>
    </source>
</evidence>
<evidence type="ECO:0000256" key="2">
    <source>
        <dbReference type="ARBA" id="ARBA00004202"/>
    </source>
</evidence>
<dbReference type="HAMAP" id="MF_00530">
    <property type="entry name" value="ATP_synth_epsil_bac"/>
    <property type="match status" value="1"/>
</dbReference>
<dbReference type="CDD" id="cd12152">
    <property type="entry name" value="F1-ATPase_delta"/>
    <property type="match status" value="1"/>
</dbReference>
<reference evidence="22 51" key="4">
    <citation type="journal article" date="2019" name="Nat. Med.">
        <title>A library of human gut bacterial isolates paired with longitudinal multiomics data enables mechanistic microbiome research.</title>
        <authorList>
            <person name="Poyet M."/>
            <person name="Groussin M."/>
            <person name="Gibbons S.M."/>
            <person name="Avila-Pacheco J."/>
            <person name="Jiang X."/>
            <person name="Kearney S.M."/>
            <person name="Perrotta A.R."/>
            <person name="Berdy B."/>
            <person name="Zhao S."/>
            <person name="Lieberman T.D."/>
            <person name="Swanson P.K."/>
            <person name="Smith M."/>
            <person name="Roesemann S."/>
            <person name="Alexander J.E."/>
            <person name="Rich S.A."/>
            <person name="Livny J."/>
            <person name="Vlamakis H."/>
            <person name="Clish C."/>
            <person name="Bullock K."/>
            <person name="Deik A."/>
            <person name="Scott J."/>
            <person name="Pierce K.A."/>
            <person name="Xavier R.J."/>
            <person name="Alm E.J."/>
        </authorList>
    </citation>
    <scope>NUCLEOTIDE SEQUENCE [LARGE SCALE GENOMIC DNA]</scope>
    <source>
        <strain evidence="22 51">BIOML-A5</strain>
    </source>
</reference>
<evidence type="ECO:0000256" key="4">
    <source>
        <dbReference type="ARBA" id="ARBA00022448"/>
    </source>
</evidence>
<evidence type="ECO:0000313" key="17">
    <source>
        <dbReference type="EMBL" id="CUO80665.1"/>
    </source>
</evidence>
<evidence type="ECO:0000256" key="13">
    <source>
        <dbReference type="SAM" id="Coils"/>
    </source>
</evidence>
<dbReference type="PANTHER" id="PTHR13822:SF10">
    <property type="entry name" value="ATP SYNTHASE EPSILON CHAIN, CHLOROPLASTIC"/>
    <property type="match status" value="1"/>
</dbReference>
<evidence type="ECO:0000313" key="47">
    <source>
        <dbReference type="Proteomes" id="UP000286104"/>
    </source>
</evidence>
<dbReference type="Proteomes" id="UP001197847">
    <property type="component" value="Unassembled WGS sequence"/>
</dbReference>
<reference evidence="20" key="8">
    <citation type="submission" date="2021-10" db="EMBL/GenBank/DDBJ databases">
        <title>Collection of gut derived symbiotic bacterial strains cultured from healthy donors.</title>
        <authorList>
            <person name="Lin H."/>
            <person name="Littmann E."/>
            <person name="Claire K."/>
            <person name="Pamer E."/>
        </authorList>
    </citation>
    <scope>NUCLEOTIDE SEQUENCE</scope>
    <source>
        <strain evidence="20">MSK.22.92</strain>
    </source>
</reference>
<evidence type="ECO:0000313" key="25">
    <source>
        <dbReference type="EMBL" id="RGK41007.1"/>
    </source>
</evidence>
<dbReference type="InterPro" id="IPR020547">
    <property type="entry name" value="ATP_synth_F1_esu_C"/>
</dbReference>
<dbReference type="Gene3D" id="2.60.15.10">
    <property type="entry name" value="F0F1 ATP synthase delta/epsilon subunit, N-terminal"/>
    <property type="match status" value="1"/>
</dbReference>
<evidence type="ECO:0000313" key="48">
    <source>
        <dbReference type="Proteomes" id="UP000286581"/>
    </source>
</evidence>
<gene>
    <name evidence="16" type="primary">atpC_2</name>
    <name evidence="11 18" type="synonym">atpC</name>
    <name evidence="17" type="synonym">atpC_1</name>
    <name evidence="33" type="ORF">DW028_14040</name>
    <name evidence="32" type="ORF">DW172_06330</name>
    <name evidence="31" type="ORF">DW848_07675</name>
    <name evidence="30" type="ORF">DW967_05440</name>
    <name evidence="29" type="ORF">DWV45_09060</name>
    <name evidence="28" type="ORF">DWV78_09610</name>
    <name evidence="27" type="ORF">DWW89_07800</name>
    <name evidence="26" type="ORF">DXB72_04705</name>
    <name evidence="25" type="ORF">DXD13_13190</name>
    <name evidence="24" type="ORF">DXD95_11935</name>
    <name evidence="17" type="ORF">ERS852497_00878</name>
    <name evidence="16" type="ORF">ERS852580_02215</name>
    <name evidence="35" type="ORF">FYL31_04350</name>
    <name evidence="34" type="ORF">FYL37_09865</name>
    <name evidence="22" type="ORF">GKE44_11565</name>
    <name evidence="23" type="ORF">LD38_06195</name>
    <name evidence="18" type="ORF">LIZ56_07860</name>
    <name evidence="19" type="ORF">LIZ82_13025</name>
    <name evidence="20" type="ORF">LK487_11515</name>
    <name evidence="21" type="ORF">PNE45_08675</name>
</gene>
<dbReference type="GO" id="GO:0005524">
    <property type="term" value="F:ATP binding"/>
    <property type="evidence" value="ECO:0007669"/>
    <property type="project" value="UniProtKB-UniRule"/>
</dbReference>
<evidence type="ECO:0000313" key="41">
    <source>
        <dbReference type="Proteomes" id="UP000261052"/>
    </source>
</evidence>
<dbReference type="InterPro" id="IPR020546">
    <property type="entry name" value="ATP_synth_F1_dsu/esu_N"/>
</dbReference>
<evidence type="ECO:0000256" key="5">
    <source>
        <dbReference type="ARBA" id="ARBA00022475"/>
    </source>
</evidence>
<evidence type="ECO:0000313" key="20">
    <source>
        <dbReference type="EMBL" id="MCC2747647.1"/>
    </source>
</evidence>
<evidence type="ECO:0000313" key="45">
    <source>
        <dbReference type="Proteomes" id="UP000283765"/>
    </source>
</evidence>